<evidence type="ECO:0000313" key="1">
    <source>
        <dbReference type="EMBL" id="KIM42770.1"/>
    </source>
</evidence>
<dbReference type="AlphaFoldDB" id="A0A0C3C1J9"/>
<protein>
    <submittedName>
        <fullName evidence="1">Uncharacterized protein</fullName>
    </submittedName>
</protein>
<gene>
    <name evidence="1" type="ORF">M413DRAFT_408814</name>
</gene>
<proteinExistence type="predicted"/>
<organism evidence="1 2">
    <name type="scientific">Hebeloma cylindrosporum</name>
    <dbReference type="NCBI Taxonomy" id="76867"/>
    <lineage>
        <taxon>Eukaryota</taxon>
        <taxon>Fungi</taxon>
        <taxon>Dikarya</taxon>
        <taxon>Basidiomycota</taxon>
        <taxon>Agaricomycotina</taxon>
        <taxon>Agaricomycetes</taxon>
        <taxon>Agaricomycetidae</taxon>
        <taxon>Agaricales</taxon>
        <taxon>Agaricineae</taxon>
        <taxon>Hymenogastraceae</taxon>
        <taxon>Hebeloma</taxon>
    </lineage>
</organism>
<accession>A0A0C3C1J9</accession>
<reference evidence="1 2" key="1">
    <citation type="submission" date="2014-04" db="EMBL/GenBank/DDBJ databases">
        <authorList>
            <consortium name="DOE Joint Genome Institute"/>
            <person name="Kuo A."/>
            <person name="Gay G."/>
            <person name="Dore J."/>
            <person name="Kohler A."/>
            <person name="Nagy L.G."/>
            <person name="Floudas D."/>
            <person name="Copeland A."/>
            <person name="Barry K.W."/>
            <person name="Cichocki N."/>
            <person name="Veneault-Fourrey C."/>
            <person name="LaButti K."/>
            <person name="Lindquist E.A."/>
            <person name="Lipzen A."/>
            <person name="Lundell T."/>
            <person name="Morin E."/>
            <person name="Murat C."/>
            <person name="Sun H."/>
            <person name="Tunlid A."/>
            <person name="Henrissat B."/>
            <person name="Grigoriev I.V."/>
            <person name="Hibbett D.S."/>
            <person name="Martin F."/>
            <person name="Nordberg H.P."/>
            <person name="Cantor M.N."/>
            <person name="Hua S.X."/>
        </authorList>
    </citation>
    <scope>NUCLEOTIDE SEQUENCE [LARGE SCALE GENOMIC DNA]</scope>
    <source>
        <strain evidence="2">h7</strain>
    </source>
</reference>
<keyword evidence="2" id="KW-1185">Reference proteome</keyword>
<dbReference type="HOGENOM" id="CLU_1652352_0_0_1"/>
<dbReference type="EMBL" id="KN831777">
    <property type="protein sequence ID" value="KIM42770.1"/>
    <property type="molecule type" value="Genomic_DNA"/>
</dbReference>
<name>A0A0C3C1J9_HEBCY</name>
<evidence type="ECO:0000313" key="2">
    <source>
        <dbReference type="Proteomes" id="UP000053424"/>
    </source>
</evidence>
<dbReference type="Proteomes" id="UP000053424">
    <property type="component" value="Unassembled WGS sequence"/>
</dbReference>
<reference evidence="2" key="2">
    <citation type="submission" date="2015-01" db="EMBL/GenBank/DDBJ databases">
        <title>Evolutionary Origins and Diversification of the Mycorrhizal Mutualists.</title>
        <authorList>
            <consortium name="DOE Joint Genome Institute"/>
            <consortium name="Mycorrhizal Genomics Consortium"/>
            <person name="Kohler A."/>
            <person name="Kuo A."/>
            <person name="Nagy L.G."/>
            <person name="Floudas D."/>
            <person name="Copeland A."/>
            <person name="Barry K.W."/>
            <person name="Cichocki N."/>
            <person name="Veneault-Fourrey C."/>
            <person name="LaButti K."/>
            <person name="Lindquist E.A."/>
            <person name="Lipzen A."/>
            <person name="Lundell T."/>
            <person name="Morin E."/>
            <person name="Murat C."/>
            <person name="Riley R."/>
            <person name="Ohm R."/>
            <person name="Sun H."/>
            <person name="Tunlid A."/>
            <person name="Henrissat B."/>
            <person name="Grigoriev I.V."/>
            <person name="Hibbett D.S."/>
            <person name="Martin F."/>
        </authorList>
    </citation>
    <scope>NUCLEOTIDE SEQUENCE [LARGE SCALE GENOMIC DNA]</scope>
    <source>
        <strain evidence="2">h7</strain>
    </source>
</reference>
<sequence>MPLDEETLTSPLSQPAADVANLNNAIEAFENKIIELSEVQPYWLLKKRSNGCKLGSVRIVRTIKENIMQTVRDMYGECRMTTLEDFMNQLSIRREGSNVLMTSMSPPSNARASELDARVFKGIDDMCERLKALRNTATDIESRVLGGIAMLPESGTSSRF</sequence>